<comment type="subunit">
    <text evidence="12">Homodimer.</text>
</comment>
<evidence type="ECO:0000256" key="3">
    <source>
        <dbReference type="ARBA" id="ARBA00011123"/>
    </source>
</evidence>
<name>A0ABS5PNW2_9FIRM</name>
<feature type="binding site" evidence="12">
    <location>
        <begin position="539"/>
        <end position="542"/>
    </location>
    <ligand>
        <name>ATP</name>
        <dbReference type="ChEBI" id="CHEBI:30616"/>
    </ligand>
</feature>
<dbReference type="CDD" id="cd00777">
    <property type="entry name" value="AspRS_core"/>
    <property type="match status" value="1"/>
</dbReference>
<dbReference type="Gene3D" id="3.30.930.10">
    <property type="entry name" value="Bira Bifunctional Protein, Domain 2"/>
    <property type="match status" value="1"/>
</dbReference>
<comment type="caution">
    <text evidence="12">Lacks conserved residue(s) required for the propagation of feature annotation.</text>
</comment>
<feature type="binding site" evidence="12">
    <location>
        <position position="494"/>
    </location>
    <ligand>
        <name>L-aspartate</name>
        <dbReference type="ChEBI" id="CHEBI:29991"/>
    </ligand>
</feature>
<dbReference type="SUPFAM" id="SSF55681">
    <property type="entry name" value="Class II aaRS and biotin synthetases"/>
    <property type="match status" value="1"/>
</dbReference>
<dbReference type="Pfam" id="PF01336">
    <property type="entry name" value="tRNA_anti-codon"/>
    <property type="match status" value="1"/>
</dbReference>
<dbReference type="PANTHER" id="PTHR22594">
    <property type="entry name" value="ASPARTYL/LYSYL-TRNA SYNTHETASE"/>
    <property type="match status" value="1"/>
</dbReference>
<feature type="binding site" evidence="12">
    <location>
        <position position="179"/>
    </location>
    <ligand>
        <name>L-aspartate</name>
        <dbReference type="ChEBI" id="CHEBI:29991"/>
    </ligand>
</feature>
<keyword evidence="5 13" id="KW-0547">Nucleotide-binding</keyword>
<evidence type="ECO:0000256" key="6">
    <source>
        <dbReference type="ARBA" id="ARBA00022840"/>
    </source>
</evidence>
<dbReference type="InterPro" id="IPR002312">
    <property type="entry name" value="Asp/Asn-tRNA-synth_IIb"/>
</dbReference>
<dbReference type="Gene3D" id="2.40.50.140">
    <property type="entry name" value="Nucleic acid-binding proteins"/>
    <property type="match status" value="1"/>
</dbReference>
<evidence type="ECO:0000256" key="12">
    <source>
        <dbReference type="HAMAP-Rule" id="MF_00044"/>
    </source>
</evidence>
<evidence type="ECO:0000256" key="5">
    <source>
        <dbReference type="ARBA" id="ARBA00022741"/>
    </source>
</evidence>
<evidence type="ECO:0000256" key="13">
    <source>
        <dbReference type="HAMAP-Rule" id="MF_00122"/>
    </source>
</evidence>
<dbReference type="RefSeq" id="WP_213235521.1">
    <property type="nucleotide sequence ID" value="NZ_JAHBCL010000004.1"/>
</dbReference>
<dbReference type="Pfam" id="PF00152">
    <property type="entry name" value="tRNA-synt_2"/>
    <property type="match status" value="1"/>
</dbReference>
<dbReference type="Pfam" id="PF02938">
    <property type="entry name" value="GAD"/>
    <property type="match status" value="1"/>
</dbReference>
<comment type="subunit">
    <text evidence="3 13">Heterotrimer of A, B and C subunits.</text>
</comment>
<dbReference type="HAMAP" id="MF_00044">
    <property type="entry name" value="Asp_tRNA_synth_type1"/>
    <property type="match status" value="1"/>
</dbReference>
<evidence type="ECO:0000256" key="4">
    <source>
        <dbReference type="ARBA" id="ARBA00022598"/>
    </source>
</evidence>
<keyword evidence="4 13" id="KW-0436">Ligase</keyword>
<dbReference type="InterPro" id="IPR006195">
    <property type="entry name" value="aa-tRNA-synth_II"/>
</dbReference>
<dbReference type="NCBIfam" id="TIGR00459">
    <property type="entry name" value="aspS_bact"/>
    <property type="match status" value="1"/>
</dbReference>
<comment type="catalytic activity">
    <reaction evidence="11 13">
        <text>L-glutamyl-tRNA(Gln) + L-glutamine + ATP + H2O = L-glutaminyl-tRNA(Gln) + L-glutamate + ADP + phosphate + H(+)</text>
        <dbReference type="Rhea" id="RHEA:17521"/>
        <dbReference type="Rhea" id="RHEA-COMP:9681"/>
        <dbReference type="Rhea" id="RHEA-COMP:9684"/>
        <dbReference type="ChEBI" id="CHEBI:15377"/>
        <dbReference type="ChEBI" id="CHEBI:15378"/>
        <dbReference type="ChEBI" id="CHEBI:29985"/>
        <dbReference type="ChEBI" id="CHEBI:30616"/>
        <dbReference type="ChEBI" id="CHEBI:43474"/>
        <dbReference type="ChEBI" id="CHEBI:58359"/>
        <dbReference type="ChEBI" id="CHEBI:78520"/>
        <dbReference type="ChEBI" id="CHEBI:78521"/>
        <dbReference type="ChEBI" id="CHEBI:456216"/>
    </reaction>
</comment>
<dbReference type="InterPro" id="IPR012340">
    <property type="entry name" value="NA-bd_OB-fold"/>
</dbReference>
<dbReference type="InterPro" id="IPR003837">
    <property type="entry name" value="GatC"/>
</dbReference>
<dbReference type="InterPro" id="IPR047089">
    <property type="entry name" value="Asp-tRNA-ligase_1_N"/>
</dbReference>
<dbReference type="SUPFAM" id="SSF141000">
    <property type="entry name" value="Glu-tRNAGln amidotransferase C subunit"/>
    <property type="match status" value="1"/>
</dbReference>
<comment type="catalytic activity">
    <reaction evidence="10 13">
        <text>L-aspartyl-tRNA(Asn) + L-glutamine + ATP + H2O = L-asparaginyl-tRNA(Asn) + L-glutamate + ADP + phosphate + 2 H(+)</text>
        <dbReference type="Rhea" id="RHEA:14513"/>
        <dbReference type="Rhea" id="RHEA-COMP:9674"/>
        <dbReference type="Rhea" id="RHEA-COMP:9677"/>
        <dbReference type="ChEBI" id="CHEBI:15377"/>
        <dbReference type="ChEBI" id="CHEBI:15378"/>
        <dbReference type="ChEBI" id="CHEBI:29985"/>
        <dbReference type="ChEBI" id="CHEBI:30616"/>
        <dbReference type="ChEBI" id="CHEBI:43474"/>
        <dbReference type="ChEBI" id="CHEBI:58359"/>
        <dbReference type="ChEBI" id="CHEBI:78515"/>
        <dbReference type="ChEBI" id="CHEBI:78516"/>
        <dbReference type="ChEBI" id="CHEBI:456216"/>
    </reaction>
</comment>
<comment type="similarity">
    <text evidence="2 13">Belongs to the GatC family.</text>
</comment>
<dbReference type="PROSITE" id="PS50862">
    <property type="entry name" value="AA_TRNA_LIGASE_II"/>
    <property type="match status" value="1"/>
</dbReference>
<dbReference type="InterPro" id="IPR045864">
    <property type="entry name" value="aa-tRNA-synth_II/BPL/LPL"/>
</dbReference>
<keyword evidence="12" id="KW-0963">Cytoplasm</keyword>
<dbReference type="InterPro" id="IPR047090">
    <property type="entry name" value="AspRS_core"/>
</dbReference>
<proteinExistence type="inferred from homology"/>
<comment type="catalytic activity">
    <reaction evidence="12">
        <text>tRNA(Asp) + L-aspartate + ATP = L-aspartyl-tRNA(Asp) + AMP + diphosphate</text>
        <dbReference type="Rhea" id="RHEA:19649"/>
        <dbReference type="Rhea" id="RHEA-COMP:9660"/>
        <dbReference type="Rhea" id="RHEA-COMP:9678"/>
        <dbReference type="ChEBI" id="CHEBI:29991"/>
        <dbReference type="ChEBI" id="CHEBI:30616"/>
        <dbReference type="ChEBI" id="CHEBI:33019"/>
        <dbReference type="ChEBI" id="CHEBI:78442"/>
        <dbReference type="ChEBI" id="CHEBI:78516"/>
        <dbReference type="ChEBI" id="CHEBI:456215"/>
        <dbReference type="EC" id="6.1.1.12"/>
    </reaction>
</comment>
<comment type="subcellular location">
    <subcellularLocation>
        <location evidence="12">Cytoplasm</location>
    </subcellularLocation>
</comment>
<sequence>MLTLKRTTYGGRLRESHIGETVILNGWVQKRRDLGGVIFIDLRDKTGIVQVVFDIAHLSAADFEVAEHLRNESVIAVKGRVERRDEETINPNLETGTIDIRANQLSLLSESKNPPFIIEEAQSVREELRLKYRYLDLRRPELRKNLEMRQSVMEVVRRFMKSEEFLEIETPILTKSTPEGARDYLVPSRMEKGKFYALPQSPQIYKQLLMVGGIDRYYQIAKCFRDEDLRADRQPEFTQVDLEMSFVEQEDVIQLLETLFVKIFKETIGVTLPTPFRRMTYHEAMECYGFDKPDLRFDMPMVDLTDLMSVCSFDVFRNIVDRGGIVKGLTVPGGDSLTRTQIEELTRRAIAYGGKGMAWIAIGPDGTLKSVLTKYFSEDDMSQIIARLSAKPGDLMIFSADKADKARTILGSLRLDLGDMLGLRRKEDYAFVVVTDFPQFEWSEEEERFVAMHHPFTMPQEEDIPLLESDPAAVRAKSYDFVLNGIELGSGSIRIHREDVQAMMFRRLGLSDEEVRDRFGFMLNAFEYGVPPHGGFAFGLDRLLMMMLGTSSIRDVIAFPKMRDASCAMIQTPSSVQESQLHELSIYLEGQAMPEVQKEAISQETIEYVASLSRLELQDSEKAELTQNLMDIIAFADQLSELDTSDVPPLDHILPIQNVFRKDEVQPSYTPEDLLKSAPKAINNCFFVPKTVE</sequence>
<dbReference type="CDD" id="cd04317">
    <property type="entry name" value="EcAspRS_like_N"/>
    <property type="match status" value="1"/>
</dbReference>
<dbReference type="EC" id="6.3.5.-" evidence="13"/>
<gene>
    <name evidence="12 15" type="primary">aspS</name>
    <name evidence="13" type="synonym">gatC</name>
    <name evidence="15" type="ORF">KHM83_03495</name>
</gene>
<dbReference type="InterPro" id="IPR004365">
    <property type="entry name" value="NA-bd_OB_tRNA"/>
</dbReference>
<dbReference type="Proteomes" id="UP000746471">
    <property type="component" value="Unassembled WGS sequence"/>
</dbReference>
<evidence type="ECO:0000256" key="10">
    <source>
        <dbReference type="ARBA" id="ARBA00047380"/>
    </source>
</evidence>
<dbReference type="PRINTS" id="PR01042">
    <property type="entry name" value="TRNASYNTHASP"/>
</dbReference>
<comment type="function">
    <text evidence="9 13">Allows the formation of correctly charged Asn-tRNA(Asn) or Gln-tRNA(Gln) through the transamidation of misacylated Asp-tRNA(Asn) or Glu-tRNA(Gln) in organisms which lack either or both of asparaginyl-tRNA or glutaminyl-tRNA synthetases. The reaction takes place in the presence of glutamine and ATP through an activated phospho-Asp-tRNA(Asn) or phospho-Glu-tRNA(Gln).</text>
</comment>
<evidence type="ECO:0000313" key="15">
    <source>
        <dbReference type="EMBL" id="MBS7525737.1"/>
    </source>
</evidence>
<dbReference type="SUPFAM" id="SSF55261">
    <property type="entry name" value="GAD domain-like"/>
    <property type="match status" value="1"/>
</dbReference>
<feature type="binding site" evidence="12">
    <location>
        <position position="225"/>
    </location>
    <ligand>
        <name>L-aspartate</name>
        <dbReference type="ChEBI" id="CHEBI:29991"/>
    </ligand>
</feature>
<feature type="binding site" evidence="12">
    <location>
        <position position="453"/>
    </location>
    <ligand>
        <name>L-aspartate</name>
        <dbReference type="ChEBI" id="CHEBI:29991"/>
    </ligand>
</feature>
<dbReference type="PANTHER" id="PTHR22594:SF5">
    <property type="entry name" value="ASPARTATE--TRNA LIGASE, MITOCHONDRIAL"/>
    <property type="match status" value="1"/>
</dbReference>
<evidence type="ECO:0000313" key="16">
    <source>
        <dbReference type="Proteomes" id="UP000746471"/>
    </source>
</evidence>
<feature type="binding site" evidence="12">
    <location>
        <begin position="225"/>
        <end position="227"/>
    </location>
    <ligand>
        <name>ATP</name>
        <dbReference type="ChEBI" id="CHEBI:30616"/>
    </ligand>
</feature>
<keyword evidence="16" id="KW-1185">Reference proteome</keyword>
<feature type="domain" description="Aminoacyl-transfer RNA synthetases class-II family profile" evidence="14">
    <location>
        <begin position="146"/>
        <end position="560"/>
    </location>
</feature>
<keyword evidence="8 12" id="KW-0030">Aminoacyl-tRNA synthetase</keyword>
<keyword evidence="7 13" id="KW-0648">Protein biosynthesis</keyword>
<dbReference type="InterPro" id="IPR036113">
    <property type="entry name" value="Asp/Glu-ADT_sf_sub_c"/>
</dbReference>
<evidence type="ECO:0000256" key="2">
    <source>
        <dbReference type="ARBA" id="ARBA00010757"/>
    </source>
</evidence>
<dbReference type="Pfam" id="PF02686">
    <property type="entry name" value="GatC"/>
    <property type="match status" value="1"/>
</dbReference>
<dbReference type="NCBIfam" id="TIGR00135">
    <property type="entry name" value="gatC"/>
    <property type="match status" value="1"/>
</dbReference>
<dbReference type="SUPFAM" id="SSF50249">
    <property type="entry name" value="Nucleic acid-binding proteins"/>
    <property type="match status" value="1"/>
</dbReference>
<dbReference type="InterPro" id="IPR004364">
    <property type="entry name" value="Aa-tRNA-synt_II"/>
</dbReference>
<dbReference type="Gene3D" id="1.10.20.60">
    <property type="entry name" value="Glu-tRNAGln amidotransferase C subunit, N-terminal domain"/>
    <property type="match status" value="1"/>
</dbReference>
<dbReference type="InterPro" id="IPR029351">
    <property type="entry name" value="GAD_dom"/>
</dbReference>
<evidence type="ECO:0000256" key="8">
    <source>
        <dbReference type="ARBA" id="ARBA00023146"/>
    </source>
</evidence>
<feature type="binding site" evidence="12">
    <location>
        <position position="234"/>
    </location>
    <ligand>
        <name>ATP</name>
        <dbReference type="ChEBI" id="CHEBI:30616"/>
    </ligand>
</feature>
<evidence type="ECO:0000256" key="9">
    <source>
        <dbReference type="ARBA" id="ARBA00024799"/>
    </source>
</evidence>
<dbReference type="EMBL" id="JAHBCL010000004">
    <property type="protein sequence ID" value="MBS7525737.1"/>
    <property type="molecule type" value="Genomic_DNA"/>
</dbReference>
<comment type="caution">
    <text evidence="15">The sequence shown here is derived from an EMBL/GenBank/DDBJ whole genome shotgun (WGS) entry which is preliminary data.</text>
</comment>
<comment type="similarity">
    <text evidence="1 12">Belongs to the class-II aminoacyl-tRNA synthetase family. Type 1 subfamily.</text>
</comment>
<accession>A0ABS5PNW2</accession>
<comment type="function">
    <text evidence="12">Catalyzes the attachment of L-aspartate to tRNA(Asp) in a two-step reaction: L-aspartate is first activated by ATP to form Asp-AMP and then transferred to the acceptor end of tRNA(Asp).</text>
</comment>
<feature type="region of interest" description="Aspartate" evidence="12">
    <location>
        <begin position="203"/>
        <end position="206"/>
    </location>
</feature>
<dbReference type="InterPro" id="IPR004115">
    <property type="entry name" value="GAD-like_sf"/>
</dbReference>
<organism evidence="15 16">
    <name type="scientific">Fusibacter paucivorans</name>
    <dbReference type="NCBI Taxonomy" id="76009"/>
    <lineage>
        <taxon>Bacteria</taxon>
        <taxon>Bacillati</taxon>
        <taxon>Bacillota</taxon>
        <taxon>Clostridia</taxon>
        <taxon>Eubacteriales</taxon>
        <taxon>Eubacteriales Family XII. Incertae Sedis</taxon>
        <taxon>Fusibacter</taxon>
    </lineage>
</organism>
<evidence type="ECO:0000259" key="14">
    <source>
        <dbReference type="PROSITE" id="PS50862"/>
    </source>
</evidence>
<reference evidence="15 16" key="1">
    <citation type="submission" date="2021-05" db="EMBL/GenBank/DDBJ databases">
        <title>Fusibacter ferrireducens sp. nov., an anaerobic, sulfur- and Fe-reducing bacterium isolated from the mangrove sediment.</title>
        <authorList>
            <person name="Qiu D."/>
        </authorList>
    </citation>
    <scope>NUCLEOTIDE SEQUENCE [LARGE SCALE GENOMIC DNA]</scope>
    <source>
        <strain evidence="15 16">DSM 12116</strain>
    </source>
</reference>
<evidence type="ECO:0000256" key="11">
    <source>
        <dbReference type="ARBA" id="ARBA00047913"/>
    </source>
</evidence>
<dbReference type="GO" id="GO:0004815">
    <property type="term" value="F:aspartate-tRNA ligase activity"/>
    <property type="evidence" value="ECO:0007669"/>
    <property type="project" value="UniProtKB-EC"/>
</dbReference>
<evidence type="ECO:0000256" key="1">
    <source>
        <dbReference type="ARBA" id="ARBA00006303"/>
    </source>
</evidence>
<protein>
    <recommendedName>
        <fullName evidence="12 13">Multifunctional fusion protein</fullName>
    </recommendedName>
    <domain>
        <recommendedName>
            <fullName evidence="12">Aspartate--tRNA ligase</fullName>
            <ecNumber evidence="12">6.1.1.12</ecNumber>
        </recommendedName>
        <alternativeName>
            <fullName evidence="12">Aspartyl-tRNA synthetase</fullName>
            <shortName evidence="12">AspRS</shortName>
        </alternativeName>
    </domain>
    <domain>
        <recommendedName>
            <fullName evidence="13">Aspartyl/glutamyl-tRNA(Asn/Gln) amidotransferase subunit C</fullName>
            <shortName evidence="13">Asp/Glu-ADT subunit C</shortName>
            <ecNumber evidence="13">6.3.5.-</ecNumber>
        </recommendedName>
    </domain>
</protein>
<evidence type="ECO:0000256" key="7">
    <source>
        <dbReference type="ARBA" id="ARBA00022917"/>
    </source>
</evidence>
<dbReference type="InterPro" id="IPR004524">
    <property type="entry name" value="Asp-tRNA-ligase_1"/>
</dbReference>
<dbReference type="HAMAP" id="MF_00122">
    <property type="entry name" value="GatC"/>
    <property type="match status" value="1"/>
</dbReference>
<dbReference type="NCBIfam" id="NF001750">
    <property type="entry name" value="PRK00476.1"/>
    <property type="match status" value="1"/>
</dbReference>
<feature type="binding site" evidence="12">
    <location>
        <position position="487"/>
    </location>
    <ligand>
        <name>ATP</name>
        <dbReference type="ChEBI" id="CHEBI:30616"/>
    </ligand>
</feature>
<dbReference type="EC" id="6.1.1.12" evidence="12"/>
<keyword evidence="6 13" id="KW-0067">ATP-binding</keyword>
<dbReference type="Gene3D" id="3.30.1360.30">
    <property type="entry name" value="GAD-like domain"/>
    <property type="match status" value="1"/>
</dbReference>